<organism evidence="1 2">
    <name type="scientific">Coemansia helicoidea</name>
    <dbReference type="NCBI Taxonomy" id="1286919"/>
    <lineage>
        <taxon>Eukaryota</taxon>
        <taxon>Fungi</taxon>
        <taxon>Fungi incertae sedis</taxon>
        <taxon>Zoopagomycota</taxon>
        <taxon>Kickxellomycotina</taxon>
        <taxon>Kickxellomycetes</taxon>
        <taxon>Kickxellales</taxon>
        <taxon>Kickxellaceae</taxon>
        <taxon>Coemansia</taxon>
    </lineage>
</organism>
<name>A0ACC1KTE2_9FUNG</name>
<keyword evidence="2" id="KW-1185">Reference proteome</keyword>
<evidence type="ECO:0000313" key="2">
    <source>
        <dbReference type="Proteomes" id="UP001140087"/>
    </source>
</evidence>
<reference evidence="1" key="1">
    <citation type="submission" date="2022-07" db="EMBL/GenBank/DDBJ databases">
        <title>Phylogenomic reconstructions and comparative analyses of Kickxellomycotina fungi.</title>
        <authorList>
            <person name="Reynolds N.K."/>
            <person name="Stajich J.E."/>
            <person name="Barry K."/>
            <person name="Grigoriev I.V."/>
            <person name="Crous P."/>
            <person name="Smith M.E."/>
        </authorList>
    </citation>
    <scope>NUCLEOTIDE SEQUENCE</scope>
    <source>
        <strain evidence="1">BCRC 34780</strain>
    </source>
</reference>
<accession>A0ACC1KTE2</accession>
<comment type="caution">
    <text evidence="1">The sequence shown here is derived from an EMBL/GenBank/DDBJ whole genome shotgun (WGS) entry which is preliminary data.</text>
</comment>
<dbReference type="EMBL" id="JANBUN010002399">
    <property type="protein sequence ID" value="KAJ2794739.1"/>
    <property type="molecule type" value="Genomic_DNA"/>
</dbReference>
<evidence type="ECO:0000313" key="1">
    <source>
        <dbReference type="EMBL" id="KAJ2794739.1"/>
    </source>
</evidence>
<sequence length="88" mass="9557">MLLRPAPATTARLAQRAVHALAASESRLAEDPAARFFAQRDAQFVLTAVKPEQYRRIGHPEVTFAGRSNVGKSSLINAVLRSSKLAKT</sequence>
<gene>
    <name evidence="1" type="ORF">H4R21_005386</name>
</gene>
<proteinExistence type="predicted"/>
<protein>
    <submittedName>
        <fullName evidence="1">Uncharacterized protein</fullName>
    </submittedName>
</protein>
<feature type="non-terminal residue" evidence="1">
    <location>
        <position position="88"/>
    </location>
</feature>
<dbReference type="Proteomes" id="UP001140087">
    <property type="component" value="Unassembled WGS sequence"/>
</dbReference>